<dbReference type="AlphaFoldDB" id="A0A1J4KG94"/>
<organism evidence="2 3">
    <name type="scientific">Tritrichomonas foetus</name>
    <dbReference type="NCBI Taxonomy" id="1144522"/>
    <lineage>
        <taxon>Eukaryota</taxon>
        <taxon>Metamonada</taxon>
        <taxon>Parabasalia</taxon>
        <taxon>Tritrichomonadida</taxon>
        <taxon>Tritrichomonadidae</taxon>
        <taxon>Tritrichomonas</taxon>
    </lineage>
</organism>
<reference evidence="2" key="1">
    <citation type="submission" date="2016-10" db="EMBL/GenBank/DDBJ databases">
        <authorList>
            <person name="Benchimol M."/>
            <person name="Almeida L.G."/>
            <person name="Vasconcelos A.T."/>
            <person name="Perreira-Neves A."/>
            <person name="Rosa I.A."/>
            <person name="Tasca T."/>
            <person name="Bogo M.R."/>
            <person name="de Souza W."/>
        </authorList>
    </citation>
    <scope>NUCLEOTIDE SEQUENCE [LARGE SCALE GENOMIC DNA]</scope>
    <source>
        <strain evidence="2">K</strain>
    </source>
</reference>
<keyword evidence="1" id="KW-1133">Transmembrane helix</keyword>
<keyword evidence="1" id="KW-0812">Transmembrane</keyword>
<dbReference type="InterPro" id="IPR009091">
    <property type="entry name" value="RCC1/BLIP-II"/>
</dbReference>
<keyword evidence="3" id="KW-1185">Reference proteome</keyword>
<protein>
    <submittedName>
        <fullName evidence="2">Uncharacterized protein</fullName>
    </submittedName>
</protein>
<keyword evidence="1" id="KW-0472">Membrane</keyword>
<comment type="caution">
    <text evidence="2">The sequence shown here is derived from an EMBL/GenBank/DDBJ whole genome shotgun (WGS) entry which is preliminary data.</text>
</comment>
<evidence type="ECO:0000313" key="2">
    <source>
        <dbReference type="EMBL" id="OHT08812.1"/>
    </source>
</evidence>
<dbReference type="Proteomes" id="UP000179807">
    <property type="component" value="Unassembled WGS sequence"/>
</dbReference>
<dbReference type="RefSeq" id="XP_068361948.1">
    <property type="nucleotide sequence ID" value="XM_068502627.1"/>
</dbReference>
<proteinExistence type="predicted"/>
<accession>A0A1J4KG94</accession>
<dbReference type="EMBL" id="MLAK01000657">
    <property type="protein sequence ID" value="OHT08812.1"/>
    <property type="molecule type" value="Genomic_DNA"/>
</dbReference>
<sequence length="892" mass="101647">MQNIWVIGSNPPLIQIPIPKSVIVNNIALSKTMCYFTTNDDRLGSFSLTNDEEITPENITYESVKKVEQIVCGNEYVAYRTATGEVYARGGPFPSTFTKIKEKKEYEMPFVMSITGTPYYLFAIIPSGRFCIITGNSVIYHKKRTSDRWYIACAMFLGTVLLLGHTGRAYTMSFNEANPTLSNTLQVFSEDPCVFTSLFSCNESLFFLTNDDYVVSYGYNHRGCLGVRNMNPVSSLVRYKPSMDGETIFEIAPSSDFTFFLTQCGNVYVSGESPDNKYCTSEPVLYEPLSGKRITQIRACGNICIALEGGHKDYNSTSTPPGSYKNFPIVVMPTYYTDVLGAPKFVTPFPKNYTKWFYHPGDIIVKTDAKGKVIGLDSDNFPLIAVSNLKRIMSLTDQDNDFLDKRPGHKLIRTVTSDDKVVKIDTDDSVVSYFGGFKAGDVISTSKGETGQIIGARGEYLYVNIFSDDGSDSISAFEPRELKLESRLVPADQTTSNHIDNQSENITMKNISSQEKINADQNNENNMINKETNNDNEGNKICDKDKFLNKINAFYETLGTVENGVHCKNFIPVLIGENDRFWVLPVDEREKNDLFYLNELGLCYYIGIVNGNSFIYRKVHDSRVDYKTTNKAVLVRPYFPSEKSLKKFLTTDYKQLTNVEVSYSETIKLGFLVYDRVISPKGYATVLGAFEGKIVVMTDRNYFSASLVDIFEPTQLELVGRVDTKECKKSYKLNDDKTIELFINTGSFLDRQFLVQDRIIYNEKYGFICGKDQNKKLYMKLDNEEFVMPADKEAKRIMRYMHVMDTVLDRHFKTAYNTIMKFSGMGIKPGDYFRMKNNEPLICRGVFNNKSFLFVSLKEWMNEPDKLIGKFGKKFFMHDIRYTEIIHDWPPL</sequence>
<evidence type="ECO:0000256" key="1">
    <source>
        <dbReference type="SAM" id="Phobius"/>
    </source>
</evidence>
<dbReference type="VEuPathDB" id="TrichDB:TRFO_22570"/>
<dbReference type="SUPFAM" id="SSF50985">
    <property type="entry name" value="RCC1/BLIP-II"/>
    <property type="match status" value="1"/>
</dbReference>
<name>A0A1J4KG94_9EUKA</name>
<dbReference type="Gene3D" id="2.130.10.30">
    <property type="entry name" value="Regulator of chromosome condensation 1/beta-lactamase-inhibitor protein II"/>
    <property type="match status" value="1"/>
</dbReference>
<evidence type="ECO:0000313" key="3">
    <source>
        <dbReference type="Proteomes" id="UP000179807"/>
    </source>
</evidence>
<feature type="transmembrane region" description="Helical" evidence="1">
    <location>
        <begin position="149"/>
        <end position="170"/>
    </location>
</feature>
<gene>
    <name evidence="2" type="ORF">TRFO_22570</name>
</gene>
<dbReference type="GeneID" id="94837331"/>